<name>A0A914YXV9_9BILA</name>
<evidence type="ECO:0000313" key="2">
    <source>
        <dbReference type="WBParaSite" id="PSU_v2.g4936.t1"/>
    </source>
</evidence>
<dbReference type="WBParaSite" id="PSU_v2.g4936.t1">
    <property type="protein sequence ID" value="PSU_v2.g4936.t1"/>
    <property type="gene ID" value="PSU_v2.g4936"/>
</dbReference>
<reference evidence="2" key="1">
    <citation type="submission" date="2022-11" db="UniProtKB">
        <authorList>
            <consortium name="WormBaseParasite"/>
        </authorList>
    </citation>
    <scope>IDENTIFICATION</scope>
</reference>
<sequence>MFHPIVFGSLVCSVLYSDTKKRNDYIQEIETSLDTFIQFQNDYFDSSLNQSFNLCHSSVILETIKEFQPEGKVKTTDYQTLGNKIIKDLSKHGSISELRHVVVSQNLDMNTKYFPSCPLGNCKVFCDNDKQICIFYSANQPSNSALVINTEFFTPANLNLIEKYIYEKSNEDYLDTIRQYLASKNLSLTNSDRFMSEIWIRQWSALGDCPLETTVTTSGNSENYPFLPYYWRNWGKLYDCENFRIYVFP</sequence>
<accession>A0A914YXV9</accession>
<keyword evidence="1" id="KW-1185">Reference proteome</keyword>
<evidence type="ECO:0000313" key="1">
    <source>
        <dbReference type="Proteomes" id="UP000887577"/>
    </source>
</evidence>
<dbReference type="Proteomes" id="UP000887577">
    <property type="component" value="Unplaced"/>
</dbReference>
<organism evidence="1 2">
    <name type="scientific">Panagrolaimus superbus</name>
    <dbReference type="NCBI Taxonomy" id="310955"/>
    <lineage>
        <taxon>Eukaryota</taxon>
        <taxon>Metazoa</taxon>
        <taxon>Ecdysozoa</taxon>
        <taxon>Nematoda</taxon>
        <taxon>Chromadorea</taxon>
        <taxon>Rhabditida</taxon>
        <taxon>Tylenchina</taxon>
        <taxon>Panagrolaimomorpha</taxon>
        <taxon>Panagrolaimoidea</taxon>
        <taxon>Panagrolaimidae</taxon>
        <taxon>Panagrolaimus</taxon>
    </lineage>
</organism>
<proteinExistence type="predicted"/>
<dbReference type="AlphaFoldDB" id="A0A914YXV9"/>
<protein>
    <submittedName>
        <fullName evidence="2">Uncharacterized protein</fullName>
    </submittedName>
</protein>